<evidence type="ECO:0000313" key="2">
    <source>
        <dbReference type="EMBL" id="KKN04049.1"/>
    </source>
</evidence>
<accession>A0A0F9MDW3</accession>
<reference evidence="2" key="1">
    <citation type="journal article" date="2015" name="Nature">
        <title>Complex archaea that bridge the gap between prokaryotes and eukaryotes.</title>
        <authorList>
            <person name="Spang A."/>
            <person name="Saw J.H."/>
            <person name="Jorgensen S.L."/>
            <person name="Zaremba-Niedzwiedzka K."/>
            <person name="Martijn J."/>
            <person name="Lind A.E."/>
            <person name="van Eijk R."/>
            <person name="Schleper C."/>
            <person name="Guy L."/>
            <person name="Ettema T.J."/>
        </authorList>
    </citation>
    <scope>NUCLEOTIDE SEQUENCE</scope>
</reference>
<proteinExistence type="predicted"/>
<feature type="compositionally biased region" description="Polar residues" evidence="1">
    <location>
        <begin position="14"/>
        <end position="24"/>
    </location>
</feature>
<name>A0A0F9MDW3_9ZZZZ</name>
<evidence type="ECO:0000256" key="1">
    <source>
        <dbReference type="SAM" id="MobiDB-lite"/>
    </source>
</evidence>
<dbReference type="EMBL" id="LAZR01004965">
    <property type="protein sequence ID" value="KKN04049.1"/>
    <property type="molecule type" value="Genomic_DNA"/>
</dbReference>
<comment type="caution">
    <text evidence="2">The sequence shown here is derived from an EMBL/GenBank/DDBJ whole genome shotgun (WGS) entry which is preliminary data.</text>
</comment>
<sequence>MGKSNVVPKEPKNTIPSISLSKQGSVPKGKGDIITKNSLSKKGFSGGQSPAHPEGY</sequence>
<dbReference type="AlphaFoldDB" id="A0A0F9MDW3"/>
<feature type="region of interest" description="Disordered" evidence="1">
    <location>
        <begin position="1"/>
        <end position="56"/>
    </location>
</feature>
<protein>
    <submittedName>
        <fullName evidence="2">Uncharacterized protein</fullName>
    </submittedName>
</protein>
<gene>
    <name evidence="2" type="ORF">LCGC14_1101450</name>
</gene>
<organism evidence="2">
    <name type="scientific">marine sediment metagenome</name>
    <dbReference type="NCBI Taxonomy" id="412755"/>
    <lineage>
        <taxon>unclassified sequences</taxon>
        <taxon>metagenomes</taxon>
        <taxon>ecological metagenomes</taxon>
    </lineage>
</organism>